<gene>
    <name evidence="9" type="ORF">NCGR_LOCUS59058</name>
</gene>
<proteinExistence type="inferred from homology"/>
<dbReference type="InterPro" id="IPR006045">
    <property type="entry name" value="Cupin_1"/>
</dbReference>
<dbReference type="InterPro" id="IPR018247">
    <property type="entry name" value="EF_Hand_1_Ca_BS"/>
</dbReference>
<feature type="domain" description="Cupin type-1" evidence="8">
    <location>
        <begin position="51"/>
        <end position="240"/>
    </location>
</feature>
<feature type="domain" description="Cupin type-1" evidence="8">
    <location>
        <begin position="304"/>
        <end position="453"/>
    </location>
</feature>
<dbReference type="Pfam" id="PF00190">
    <property type="entry name" value="Cupin_1"/>
    <property type="match status" value="2"/>
</dbReference>
<feature type="signal peptide" evidence="7">
    <location>
        <begin position="1"/>
        <end position="28"/>
    </location>
</feature>
<sequence>MAAALPGQLPVPSLCLLLLLCCTGAGAAASSSSWGASRGGAARECGFDGKLEALEPRHKVQSEAGSVEYFSRFTEADRELTCAGVFAVRVVVDALGLLLPRYSNLHSLVYILQGRGIIGFSFPGCQEETQQQYGYGYGYEHHHHQRPDEHHKIHRFEQGDVVAMPAGAQHWLYNDGDAPLVAIYVFDTNNNINQLEPSMRKFLLAGGFSKGQPHFAENIFKGIDARFLSEALGVSMNVTKKLQCRHDQRGEIVRVELEHGLHLLNPPSPSFPSHDQHLQYQHRQTCQRFDGDGSNNICTMEVRHSVERLDQADVYSPGAGRITRLTSRKFPILDLIQMSAVRVDLYQDAILSPYWNFNAHSAMYTIRGCARVQVASDNGTTVFDGVLRPGQLLIIPQGYLVATKAQGEGFQYISFETNPNSMVSHIAGKNSVFSDLPVAVIASSYGVSMEEAAELKNSRKHELAVFTPPGGSYDQVHVGSGQQ</sequence>
<evidence type="ECO:0000313" key="10">
    <source>
        <dbReference type="Proteomes" id="UP000604825"/>
    </source>
</evidence>
<keyword evidence="6" id="KW-1015">Disulfide bond</keyword>
<name>A0A811S0V0_9POAL</name>
<dbReference type="AlphaFoldDB" id="A0A811S0V0"/>
<comment type="caution">
    <text evidence="9">The sequence shown here is derived from an EMBL/GenBank/DDBJ whole genome shotgun (WGS) entry which is preliminary data.</text>
</comment>
<evidence type="ECO:0000313" key="9">
    <source>
        <dbReference type="EMBL" id="CAD6334960.1"/>
    </source>
</evidence>
<dbReference type="CDD" id="cd02243">
    <property type="entry name" value="cupin_11S_legumin_C"/>
    <property type="match status" value="1"/>
</dbReference>
<dbReference type="GO" id="GO:0048316">
    <property type="term" value="P:seed development"/>
    <property type="evidence" value="ECO:0007669"/>
    <property type="project" value="UniProtKB-ARBA"/>
</dbReference>
<keyword evidence="10" id="KW-1185">Reference proteome</keyword>
<comment type="subunit">
    <text evidence="2">Hexamer; each subunit is composed of an acidic and a basic chain derived from a single precursor and linked by a disulfide bond.</text>
</comment>
<dbReference type="OrthoDB" id="2016041at2759"/>
<protein>
    <recommendedName>
        <fullName evidence="8">Cupin type-1 domain-containing protein</fullName>
    </recommendedName>
</protein>
<keyword evidence="3 7" id="KW-0732">Signal</keyword>
<dbReference type="InterPro" id="IPR006044">
    <property type="entry name" value="11S_seedstore_pln"/>
</dbReference>
<evidence type="ECO:0000256" key="6">
    <source>
        <dbReference type="ARBA" id="ARBA00023157"/>
    </source>
</evidence>
<keyword evidence="5" id="KW-0708">Seed storage protein</keyword>
<comment type="similarity">
    <text evidence="1">Belongs to the 11S seed storage protein (globulins) family.</text>
</comment>
<evidence type="ECO:0000259" key="8">
    <source>
        <dbReference type="SMART" id="SM00835"/>
    </source>
</evidence>
<evidence type="ECO:0000256" key="2">
    <source>
        <dbReference type="ARBA" id="ARBA00011818"/>
    </source>
</evidence>
<evidence type="ECO:0000256" key="7">
    <source>
        <dbReference type="SAM" id="SignalP"/>
    </source>
</evidence>
<dbReference type="PANTHER" id="PTHR31189">
    <property type="entry name" value="OS03G0336100 PROTEIN-RELATED"/>
    <property type="match status" value="1"/>
</dbReference>
<evidence type="ECO:0000256" key="3">
    <source>
        <dbReference type="ARBA" id="ARBA00022729"/>
    </source>
</evidence>
<dbReference type="PROSITE" id="PS00018">
    <property type="entry name" value="EF_HAND_1"/>
    <property type="match status" value="1"/>
</dbReference>
<dbReference type="EMBL" id="CAJGYO010000017">
    <property type="protein sequence ID" value="CAD6334960.1"/>
    <property type="molecule type" value="Genomic_DNA"/>
</dbReference>
<reference evidence="9" key="1">
    <citation type="submission" date="2020-10" db="EMBL/GenBank/DDBJ databases">
        <authorList>
            <person name="Han B."/>
            <person name="Lu T."/>
            <person name="Zhao Q."/>
            <person name="Huang X."/>
            <person name="Zhao Y."/>
        </authorList>
    </citation>
    <scope>NUCLEOTIDE SEQUENCE</scope>
</reference>
<dbReference type="InterPro" id="IPR014710">
    <property type="entry name" value="RmlC-like_jellyroll"/>
</dbReference>
<accession>A0A811S0V0</accession>
<organism evidence="9 10">
    <name type="scientific">Miscanthus lutarioriparius</name>
    <dbReference type="NCBI Taxonomy" id="422564"/>
    <lineage>
        <taxon>Eukaryota</taxon>
        <taxon>Viridiplantae</taxon>
        <taxon>Streptophyta</taxon>
        <taxon>Embryophyta</taxon>
        <taxon>Tracheophyta</taxon>
        <taxon>Spermatophyta</taxon>
        <taxon>Magnoliopsida</taxon>
        <taxon>Liliopsida</taxon>
        <taxon>Poales</taxon>
        <taxon>Poaceae</taxon>
        <taxon>PACMAD clade</taxon>
        <taxon>Panicoideae</taxon>
        <taxon>Andropogonodae</taxon>
        <taxon>Andropogoneae</taxon>
        <taxon>Saccharinae</taxon>
        <taxon>Miscanthus</taxon>
    </lineage>
</organism>
<dbReference type="InterPro" id="IPR011051">
    <property type="entry name" value="RmlC_Cupin_sf"/>
</dbReference>
<evidence type="ECO:0000256" key="5">
    <source>
        <dbReference type="ARBA" id="ARBA00023129"/>
    </source>
</evidence>
<dbReference type="GO" id="GO:0045735">
    <property type="term" value="F:nutrient reservoir activity"/>
    <property type="evidence" value="ECO:0007669"/>
    <property type="project" value="UniProtKB-KW"/>
</dbReference>
<evidence type="ECO:0000256" key="1">
    <source>
        <dbReference type="ARBA" id="ARBA00007178"/>
    </source>
</evidence>
<dbReference type="Proteomes" id="UP000604825">
    <property type="component" value="Unassembled WGS sequence"/>
</dbReference>
<dbReference type="SUPFAM" id="SSF51182">
    <property type="entry name" value="RmlC-like cupins"/>
    <property type="match status" value="1"/>
</dbReference>
<evidence type="ECO:0000256" key="4">
    <source>
        <dbReference type="ARBA" id="ARBA00022761"/>
    </source>
</evidence>
<feature type="chain" id="PRO_5032777782" description="Cupin type-1 domain-containing protein" evidence="7">
    <location>
        <begin position="29"/>
        <end position="483"/>
    </location>
</feature>
<dbReference type="SMART" id="SM00835">
    <property type="entry name" value="Cupin_1"/>
    <property type="match status" value="2"/>
</dbReference>
<dbReference type="PANTHER" id="PTHR31189:SF35">
    <property type="entry name" value="12S SEED STORAGE PROTEIN CRB"/>
    <property type="match status" value="1"/>
</dbReference>
<dbReference type="Gene3D" id="2.60.120.10">
    <property type="entry name" value="Jelly Rolls"/>
    <property type="match status" value="2"/>
</dbReference>
<dbReference type="PRINTS" id="PR00439">
    <property type="entry name" value="11SGLOBULIN"/>
</dbReference>
<keyword evidence="4" id="KW-0758">Storage protein</keyword>
<dbReference type="CDD" id="cd02242">
    <property type="entry name" value="cupin_11S_legumin_N"/>
    <property type="match status" value="1"/>
</dbReference>
<dbReference type="InterPro" id="IPR050253">
    <property type="entry name" value="Seed_Storage-Functional"/>
</dbReference>